<name>A0AAD0W302_PSEO7</name>
<dbReference type="EMBL" id="CP031761">
    <property type="protein sequence ID" value="AXR00996.1"/>
    <property type="molecule type" value="Genomic_DNA"/>
</dbReference>
<keyword evidence="5" id="KW-0653">Protein transport</keyword>
<evidence type="ECO:0000256" key="6">
    <source>
        <dbReference type="ARBA" id="ARBA00023136"/>
    </source>
</evidence>
<reference evidence="11 12" key="1">
    <citation type="submission" date="2018-08" db="EMBL/GenBank/DDBJ databases">
        <title>Whole Genome Sequences of Two Pseudoalteromonas piscicida Strains, DE1-A and DE2-A, which Exhibit Strong Antibacterial Activity against Vibrio vulnificus.</title>
        <authorList>
            <person name="Richards G.P."/>
            <person name="Needleman D.S."/>
            <person name="Watson M.A."/>
            <person name="Polson S.W."/>
        </authorList>
    </citation>
    <scope>NUCLEOTIDE SEQUENCE [LARGE SCALE GENOMIC DNA]</scope>
    <source>
        <strain evidence="11 12">DE2-A</strain>
    </source>
</reference>
<comment type="subcellular location">
    <subcellularLocation>
        <location evidence="1 8">Cell outer membrane</location>
    </subcellularLocation>
</comment>
<dbReference type="Gene3D" id="3.30.1370.120">
    <property type="match status" value="1"/>
</dbReference>
<dbReference type="InterPro" id="IPR013355">
    <property type="entry name" value="Pilus_4_PilQ"/>
</dbReference>
<evidence type="ECO:0000256" key="1">
    <source>
        <dbReference type="ARBA" id="ARBA00004442"/>
    </source>
</evidence>
<dbReference type="Pfam" id="PF03958">
    <property type="entry name" value="Secretin_N"/>
    <property type="match status" value="1"/>
</dbReference>
<dbReference type="InterPro" id="IPR021731">
    <property type="entry name" value="AMIN_dom"/>
</dbReference>
<evidence type="ECO:0000256" key="5">
    <source>
        <dbReference type="ARBA" id="ARBA00022927"/>
    </source>
</evidence>
<evidence type="ECO:0000259" key="10">
    <source>
        <dbReference type="SMART" id="SM00965"/>
    </source>
</evidence>
<dbReference type="InterPro" id="IPR011662">
    <property type="entry name" value="Secretin/TonB_short_N"/>
</dbReference>
<accession>A0AAD0W302</accession>
<sequence>MNTNNNVIKSTIKSTRTLWRSVFGVALVGLSSIVHAIPMLYDIRYNPVPTGETQLQLVFDEKLNTEPKVRVVGESASIELFFQQAEFEESLKALSINKAGIQGITSELRDGGFAVSINMDELKLYKTEVKNNLVIVEVSNKPIVSEQDQSQKVTAFINQIQAIDFRRGEKGEAKVLAFLEHNQAAIDVQERGGKIIADFHHIDIAEDLLYELDVLDFGTVVSRIETFKEENKSRIVIEPNAAFKFTYQQLDNIFTLTIEKDEGNKTFGDKKEYKGQPITLNFQDIPIRSVLQIIADTNNFNLVTSDTVSGNITLRLDGVPWDQALDVVLRVKGLDKRMDGSILMVAPSEELAAREAKELQARQQVEELEPLYSEYIQLNYAKAEEFADLLKTDINSIISHRGSVSVDKRTNTLLIKDTSRSIESVRRMVETLDVPVKQVRIESRMVTVDDTVQEDLGVRWGFSDQQGSDAISGTLEGADALSNGNIPSLENRLNVNLGVKGVPAGSIGMHIAKLADGTLIDLELSALEQENKGEIIATPSITTANQKKARIEQGTEIPYVEASSSGATTVSFKKAVLSLEVTPQITPDNKIILDLVITQDTKGDTVQTPNGPATAINTQEIQTQVLVENGQTIVLGGIYQQEVKTAVSKIPILGDIPYLGLLFKNSRDINEKRELLIFVTPKIIQDSL</sequence>
<dbReference type="AlphaFoldDB" id="A0AAD0W302"/>
<proteinExistence type="inferred from homology"/>
<dbReference type="InterPro" id="IPR038591">
    <property type="entry name" value="NolW-like_sf"/>
</dbReference>
<dbReference type="Pfam" id="PF11741">
    <property type="entry name" value="AMIN"/>
    <property type="match status" value="1"/>
</dbReference>
<protein>
    <submittedName>
        <fullName evidence="11">Type IV pilus secretin PilQ family protein</fullName>
    </submittedName>
</protein>
<gene>
    <name evidence="11" type="ORF">D0511_02160</name>
</gene>
<dbReference type="InterPro" id="IPR004846">
    <property type="entry name" value="T2SS/T3SS_dom"/>
</dbReference>
<dbReference type="SMART" id="SM00965">
    <property type="entry name" value="STN"/>
    <property type="match status" value="1"/>
</dbReference>
<dbReference type="Proteomes" id="UP000258102">
    <property type="component" value="Chromosome 1"/>
</dbReference>
<evidence type="ECO:0000256" key="9">
    <source>
        <dbReference type="SAM" id="Phobius"/>
    </source>
</evidence>
<keyword evidence="3 8" id="KW-0813">Transport</keyword>
<dbReference type="PANTHER" id="PTHR30604:SF1">
    <property type="entry name" value="DNA UTILIZATION PROTEIN HOFQ"/>
    <property type="match status" value="1"/>
</dbReference>
<dbReference type="Pfam" id="PF00263">
    <property type="entry name" value="Secretin"/>
    <property type="match status" value="1"/>
</dbReference>
<dbReference type="NCBIfam" id="TIGR02515">
    <property type="entry name" value="IV_pilus_PilQ"/>
    <property type="match status" value="1"/>
</dbReference>
<dbReference type="Gene3D" id="3.30.1370.130">
    <property type="match status" value="1"/>
</dbReference>
<dbReference type="RefSeq" id="WP_088531761.1">
    <property type="nucleotide sequence ID" value="NZ_CP021646.1"/>
</dbReference>
<feature type="transmembrane region" description="Helical" evidence="9">
    <location>
        <begin position="21"/>
        <end position="41"/>
    </location>
</feature>
<evidence type="ECO:0000313" key="11">
    <source>
        <dbReference type="EMBL" id="AXR00996.1"/>
    </source>
</evidence>
<keyword evidence="7" id="KW-0998">Cell outer membrane</keyword>
<dbReference type="GO" id="GO:0009279">
    <property type="term" value="C:cell outer membrane"/>
    <property type="evidence" value="ECO:0007669"/>
    <property type="project" value="UniProtKB-SubCell"/>
</dbReference>
<keyword evidence="6 9" id="KW-0472">Membrane</keyword>
<evidence type="ECO:0000256" key="2">
    <source>
        <dbReference type="ARBA" id="ARBA00006304"/>
    </source>
</evidence>
<dbReference type="Gene3D" id="2.60.40.3470">
    <property type="match status" value="1"/>
</dbReference>
<comment type="similarity">
    <text evidence="2">Belongs to the bacterial secretin family. PilQ subfamily.</text>
</comment>
<organism evidence="11 12">
    <name type="scientific">Pseudoalteromonas piscicida</name>
    <dbReference type="NCBI Taxonomy" id="43662"/>
    <lineage>
        <taxon>Bacteria</taxon>
        <taxon>Pseudomonadati</taxon>
        <taxon>Pseudomonadota</taxon>
        <taxon>Gammaproteobacteria</taxon>
        <taxon>Alteromonadales</taxon>
        <taxon>Pseudoalteromonadaceae</taxon>
        <taxon>Pseudoalteromonas</taxon>
    </lineage>
</organism>
<evidence type="ECO:0000256" key="4">
    <source>
        <dbReference type="ARBA" id="ARBA00022729"/>
    </source>
</evidence>
<dbReference type="PANTHER" id="PTHR30604">
    <property type="entry name" value="PROTEIN TRANSPORT PROTEIN HOFQ"/>
    <property type="match status" value="1"/>
</dbReference>
<dbReference type="InterPro" id="IPR005644">
    <property type="entry name" value="NolW-like"/>
</dbReference>
<keyword evidence="9" id="KW-0812">Transmembrane</keyword>
<evidence type="ECO:0000256" key="3">
    <source>
        <dbReference type="ARBA" id="ARBA00022448"/>
    </source>
</evidence>
<dbReference type="KEGG" id="ppis:B1L02_15565"/>
<dbReference type="GO" id="GO:0009306">
    <property type="term" value="P:protein secretion"/>
    <property type="evidence" value="ECO:0007669"/>
    <property type="project" value="InterPro"/>
</dbReference>
<evidence type="ECO:0000256" key="7">
    <source>
        <dbReference type="ARBA" id="ARBA00023237"/>
    </source>
</evidence>
<evidence type="ECO:0000256" key="8">
    <source>
        <dbReference type="RuleBase" id="RU004004"/>
    </source>
</evidence>
<feature type="domain" description="Secretin/TonB short N-terminal" evidence="10">
    <location>
        <begin position="300"/>
        <end position="348"/>
    </location>
</feature>
<keyword evidence="4" id="KW-0732">Signal</keyword>
<dbReference type="PROSITE" id="PS00875">
    <property type="entry name" value="T2SP_D"/>
    <property type="match status" value="1"/>
</dbReference>
<keyword evidence="9" id="KW-1133">Transmembrane helix</keyword>
<dbReference type="InterPro" id="IPR051808">
    <property type="entry name" value="Type_IV_pilus_biogenesis"/>
</dbReference>
<dbReference type="InterPro" id="IPR001775">
    <property type="entry name" value="GspD/PilQ"/>
</dbReference>
<evidence type="ECO:0000313" key="12">
    <source>
        <dbReference type="Proteomes" id="UP000258102"/>
    </source>
</evidence>
<dbReference type="InterPro" id="IPR004845">
    <property type="entry name" value="T2SS_GspD_CS"/>
</dbReference>
<dbReference type="PRINTS" id="PR00811">
    <property type="entry name" value="BCTERIALGSPD"/>
</dbReference>